<protein>
    <submittedName>
        <fullName evidence="2">Uncharacterized protein</fullName>
    </submittedName>
</protein>
<accession>G9ZJE0</accession>
<feature type="transmembrane region" description="Helical" evidence="1">
    <location>
        <begin position="6"/>
        <end position="23"/>
    </location>
</feature>
<keyword evidence="1" id="KW-0472">Membrane</keyword>
<comment type="caution">
    <text evidence="2">The sequence shown here is derived from an EMBL/GenBank/DDBJ whole genome shotgun (WGS) entry which is preliminary data.</text>
</comment>
<dbReference type="AlphaFoldDB" id="G9ZJE0"/>
<evidence type="ECO:0000256" key="1">
    <source>
        <dbReference type="SAM" id="Phobius"/>
    </source>
</evidence>
<dbReference type="HOGENOM" id="CLU_3286793_0_0_6"/>
<evidence type="ECO:0000313" key="3">
    <source>
        <dbReference type="Proteomes" id="UP000004750"/>
    </source>
</evidence>
<dbReference type="Proteomes" id="UP000004750">
    <property type="component" value="Unassembled WGS sequence"/>
</dbReference>
<reference evidence="2 3" key="1">
    <citation type="submission" date="2011-08" db="EMBL/GenBank/DDBJ databases">
        <authorList>
            <person name="Weinstock G."/>
            <person name="Sodergren E."/>
            <person name="Clifton S."/>
            <person name="Fulton L."/>
            <person name="Fulton B."/>
            <person name="Courtney L."/>
            <person name="Fronick C."/>
            <person name="Harrison M."/>
            <person name="Strong C."/>
            <person name="Farmer C."/>
            <person name="Delahaunty K."/>
            <person name="Markovic C."/>
            <person name="Hall O."/>
            <person name="Minx P."/>
            <person name="Tomlinson C."/>
            <person name="Mitreva M."/>
            <person name="Hou S."/>
            <person name="Chen J."/>
            <person name="Wollam A."/>
            <person name="Pepin K.H."/>
            <person name="Johnson M."/>
            <person name="Bhonagiri V."/>
            <person name="Zhang X."/>
            <person name="Suruliraj S."/>
            <person name="Warren W."/>
            <person name="Chinwalla A."/>
            <person name="Mardis E.R."/>
            <person name="Wilson R.K."/>
        </authorList>
    </citation>
    <scope>NUCLEOTIDE SEQUENCE [LARGE SCALE GENOMIC DNA]</scope>
    <source>
        <strain evidence="2 3">F0432</strain>
    </source>
</reference>
<evidence type="ECO:0000313" key="2">
    <source>
        <dbReference type="EMBL" id="EHM49964.1"/>
    </source>
</evidence>
<sequence>MTSLCSLRVIVALICIGCLLGCCRRRKRHHRSWWDDDDQL</sequence>
<gene>
    <name evidence="2" type="ORF">HMPREF9080_02909</name>
</gene>
<name>G9ZJE0_9GAMM</name>
<proteinExistence type="predicted"/>
<organism evidence="2 3">
    <name type="scientific">Cardiobacterium valvarum F0432</name>
    <dbReference type="NCBI Taxonomy" id="797473"/>
    <lineage>
        <taxon>Bacteria</taxon>
        <taxon>Pseudomonadati</taxon>
        <taxon>Pseudomonadota</taxon>
        <taxon>Gammaproteobacteria</taxon>
        <taxon>Cardiobacteriales</taxon>
        <taxon>Cardiobacteriaceae</taxon>
        <taxon>Cardiobacterium</taxon>
    </lineage>
</organism>
<dbReference type="EMBL" id="AGCM01000185">
    <property type="protein sequence ID" value="EHM49964.1"/>
    <property type="molecule type" value="Genomic_DNA"/>
</dbReference>
<keyword evidence="1" id="KW-1133">Transmembrane helix</keyword>
<keyword evidence="1" id="KW-0812">Transmembrane</keyword>
<dbReference type="STRING" id="797473.HMPREF9080_02909"/>